<dbReference type="EC" id="3.1.2.14" evidence="1"/>
<reference evidence="3" key="1">
    <citation type="submission" date="2017-09" db="EMBL/GenBank/DDBJ databases">
        <title>Contemporary evolution of a Lepidopteran species, Heliothis virescens, in response to modern agricultural practices.</title>
        <authorList>
            <person name="Fritz M.L."/>
            <person name="Deyonke A.M."/>
            <person name="Papanicolaou A."/>
            <person name="Micinski S."/>
            <person name="Westbrook J."/>
            <person name="Gould F."/>
        </authorList>
    </citation>
    <scope>NUCLEOTIDE SEQUENCE [LARGE SCALE GENOMIC DNA]</scope>
    <source>
        <strain evidence="3">HvINT-</strain>
        <tissue evidence="3">Whole body</tissue>
    </source>
</reference>
<name>A0A2A4JK58_HELVI</name>
<comment type="caution">
    <text evidence="3">The sequence shown here is derived from an EMBL/GenBank/DDBJ whole genome shotgun (WGS) entry which is preliminary data.</text>
</comment>
<evidence type="ECO:0000259" key="2">
    <source>
        <dbReference type="Pfam" id="PF00975"/>
    </source>
</evidence>
<protein>
    <recommendedName>
        <fullName evidence="1">oleoyl-[acyl-carrier-protein] hydrolase</fullName>
        <ecNumber evidence="1">3.1.2.14</ecNumber>
    </recommendedName>
</protein>
<gene>
    <name evidence="3" type="ORF">B5V51_1047</name>
</gene>
<accession>A0A2A4JK58</accession>
<dbReference type="GO" id="GO:0016297">
    <property type="term" value="F:fatty acyl-[ACP] hydrolase activity"/>
    <property type="evidence" value="ECO:0007669"/>
    <property type="project" value="UniProtKB-EC"/>
</dbReference>
<dbReference type="STRING" id="7102.A0A2A4JK58"/>
<dbReference type="InterPro" id="IPR001031">
    <property type="entry name" value="Thioesterase"/>
</dbReference>
<feature type="domain" description="Thioesterase" evidence="2">
    <location>
        <begin position="1"/>
        <end position="189"/>
    </location>
</feature>
<evidence type="ECO:0000313" key="3">
    <source>
        <dbReference type="EMBL" id="PCG72209.1"/>
    </source>
</evidence>
<dbReference type="AlphaFoldDB" id="A0A2A4JK58"/>
<organism evidence="3">
    <name type="scientific">Heliothis virescens</name>
    <name type="common">Tobacco budworm moth</name>
    <dbReference type="NCBI Taxonomy" id="7102"/>
    <lineage>
        <taxon>Eukaryota</taxon>
        <taxon>Metazoa</taxon>
        <taxon>Ecdysozoa</taxon>
        <taxon>Arthropoda</taxon>
        <taxon>Hexapoda</taxon>
        <taxon>Insecta</taxon>
        <taxon>Pterygota</taxon>
        <taxon>Neoptera</taxon>
        <taxon>Endopterygota</taxon>
        <taxon>Lepidoptera</taxon>
        <taxon>Glossata</taxon>
        <taxon>Ditrysia</taxon>
        <taxon>Noctuoidea</taxon>
        <taxon>Noctuidae</taxon>
        <taxon>Heliothinae</taxon>
        <taxon>Heliothis</taxon>
    </lineage>
</organism>
<dbReference type="Pfam" id="PF00975">
    <property type="entry name" value="Thioesterase"/>
    <property type="match status" value="1"/>
</dbReference>
<dbReference type="InterPro" id="IPR029058">
    <property type="entry name" value="AB_hydrolase_fold"/>
</dbReference>
<dbReference type="EMBL" id="NWSH01001187">
    <property type="protein sequence ID" value="PCG72209.1"/>
    <property type="molecule type" value="Genomic_DNA"/>
</dbReference>
<evidence type="ECO:0000256" key="1">
    <source>
        <dbReference type="ARBA" id="ARBA00012480"/>
    </source>
</evidence>
<proteinExistence type="predicted"/>
<sequence>MAALARHYVQHVRAQQPSPPYTLLGYSFGAGVAFEMALQLEQAGCETRLVLVDGSPAYVATHTTRGKQKRSTRSAETDEADALAYFVQLFKDVDAAKGAAAGPHDADALAAAAGSFYRKLVIADTYKPAGRLRAPVTLFTARDNYVTLGEDYGLRDVCAGPLRTQQLAGTHRTILAGDAAAAIAAHLSDMLQ</sequence>
<dbReference type="Gene3D" id="3.40.50.1820">
    <property type="entry name" value="alpha/beta hydrolase"/>
    <property type="match status" value="1"/>
</dbReference>
<dbReference type="SUPFAM" id="SSF53474">
    <property type="entry name" value="alpha/beta-Hydrolases"/>
    <property type="match status" value="1"/>
</dbReference>